<protein>
    <submittedName>
        <fullName evidence="1">WxcM-like domain-containing protein</fullName>
    </submittedName>
</protein>
<proteinExistence type="predicted"/>
<comment type="caution">
    <text evidence="1">The sequence shown here is derived from an EMBL/GenBank/DDBJ whole genome shotgun (WGS) entry which is preliminary data.</text>
</comment>
<evidence type="ECO:0000313" key="1">
    <source>
        <dbReference type="EMBL" id="THG54679.1"/>
    </source>
</evidence>
<reference evidence="1" key="1">
    <citation type="submission" date="2019-04" db="EMBL/GenBank/DDBJ databases">
        <title>Microbes associate with the intestines of laboratory mice.</title>
        <authorList>
            <person name="Navarre W."/>
            <person name="Wong E."/>
            <person name="Huang K.C."/>
            <person name="Tropini C."/>
            <person name="Ng K."/>
            <person name="Yu B."/>
        </authorList>
    </citation>
    <scope>NUCLEOTIDE SEQUENCE</scope>
    <source>
        <strain evidence="1">NM86_A22</strain>
    </source>
</reference>
<accession>A0AC61S817</accession>
<name>A0AC61S817_9BACT</name>
<organism evidence="1 2">
    <name type="scientific">Muribaculum caecicola</name>
    <dbReference type="NCBI Taxonomy" id="3038144"/>
    <lineage>
        <taxon>Bacteria</taxon>
        <taxon>Pseudomonadati</taxon>
        <taxon>Bacteroidota</taxon>
        <taxon>Bacteroidia</taxon>
        <taxon>Bacteroidales</taxon>
        <taxon>Muribaculaceae</taxon>
        <taxon>Muribaculum</taxon>
    </lineage>
</organism>
<evidence type="ECO:0000313" key="2">
    <source>
        <dbReference type="Proteomes" id="UP000305401"/>
    </source>
</evidence>
<keyword evidence="2" id="KW-1185">Reference proteome</keyword>
<dbReference type="Proteomes" id="UP000305401">
    <property type="component" value="Unassembled WGS sequence"/>
</dbReference>
<sequence>MPYPKPHIITFPKIEDPRGNLSFIQHPQQLPFEPERVYWIYDVPGGEIRHGHAFRQQQEVIIALSGSFNVVITGIDGIEHTHTLARSFHGLYLPPMTWRCINNFSTNSVAMVISSSIYNPNDYIEDMGLYRSLAEKTK</sequence>
<dbReference type="EMBL" id="SSTG01000012">
    <property type="protein sequence ID" value="THG54679.1"/>
    <property type="molecule type" value="Genomic_DNA"/>
</dbReference>
<gene>
    <name evidence="1" type="ORF">E5990_02105</name>
</gene>